<comment type="caution">
    <text evidence="2">The sequence shown here is derived from an EMBL/GenBank/DDBJ whole genome shotgun (WGS) entry which is preliminary data.</text>
</comment>
<gene>
    <name evidence="2" type="ORF">GPY61_30750</name>
</gene>
<evidence type="ECO:0008006" key="4">
    <source>
        <dbReference type="Google" id="ProtNLM"/>
    </source>
</evidence>
<feature type="signal peptide" evidence="1">
    <location>
        <begin position="1"/>
        <end position="22"/>
    </location>
</feature>
<dbReference type="AlphaFoldDB" id="A0A7X3G601"/>
<dbReference type="RefSeq" id="WP_160410800.1">
    <property type="nucleotide sequence ID" value="NZ_WSES01000013.1"/>
</dbReference>
<evidence type="ECO:0000256" key="1">
    <source>
        <dbReference type="SAM" id="SignalP"/>
    </source>
</evidence>
<name>A0A7X3G601_9BURK</name>
<dbReference type="EMBL" id="WSES01000013">
    <property type="protein sequence ID" value="MVW64312.1"/>
    <property type="molecule type" value="Genomic_DNA"/>
</dbReference>
<dbReference type="SUPFAM" id="SSF53474">
    <property type="entry name" value="alpha/beta-Hydrolases"/>
    <property type="match status" value="1"/>
</dbReference>
<evidence type="ECO:0000313" key="2">
    <source>
        <dbReference type="EMBL" id="MVW64312.1"/>
    </source>
</evidence>
<evidence type="ECO:0000313" key="3">
    <source>
        <dbReference type="Proteomes" id="UP000443353"/>
    </source>
</evidence>
<organism evidence="2 3">
    <name type="scientific">Massilia cellulosiltytica</name>
    <dbReference type="NCBI Taxonomy" id="2683234"/>
    <lineage>
        <taxon>Bacteria</taxon>
        <taxon>Pseudomonadati</taxon>
        <taxon>Pseudomonadota</taxon>
        <taxon>Betaproteobacteria</taxon>
        <taxon>Burkholderiales</taxon>
        <taxon>Oxalobacteraceae</taxon>
        <taxon>Telluria group</taxon>
        <taxon>Massilia</taxon>
    </lineage>
</organism>
<accession>A0A7X3G601</accession>
<keyword evidence="3" id="KW-1185">Reference proteome</keyword>
<dbReference type="InterPro" id="IPR000801">
    <property type="entry name" value="Esterase-like"/>
</dbReference>
<keyword evidence="1" id="KW-0732">Signal</keyword>
<proteinExistence type="predicted"/>
<dbReference type="PANTHER" id="PTHR48098">
    <property type="entry name" value="ENTEROCHELIN ESTERASE-RELATED"/>
    <property type="match status" value="1"/>
</dbReference>
<protein>
    <recommendedName>
        <fullName evidence="4">Esterase</fullName>
    </recommendedName>
</protein>
<sequence length="284" mass="30051">MERRCFLLATAACLAGCGGGNASVQQTVAPLPAAPAGTVDTLAVASRALGRTMNVALYLPPGGARHPILYLLHGFGGNGAAFFDAGLAINRAADRLGTPLVIAAPDYDNGFGVNTTPAQGTSSAGGTIGLYEDYLMTEMLPAVESRLGVVATRADRRIGGVSMGGFAALHLALRHPDMFSRVGAHSAALWDDSSADQFTGQRDWLYPTPALRAQRDPLLLAQHTDLRGLRFYLDVGDRDPLRKQDEAMQAVLGAASELHVGSGGHDAQFWRSRLEDWLSFYSAA</sequence>
<reference evidence="2 3" key="1">
    <citation type="submission" date="2019-12" db="EMBL/GenBank/DDBJ databases">
        <authorList>
            <person name="Li C."/>
            <person name="Zhao J."/>
        </authorList>
    </citation>
    <scope>NUCLEOTIDE SEQUENCE [LARGE SCALE GENOMIC DNA]</scope>
    <source>
        <strain evidence="2 3">NEAU-DD11</strain>
    </source>
</reference>
<dbReference type="Gene3D" id="3.40.50.1820">
    <property type="entry name" value="alpha/beta hydrolase"/>
    <property type="match status" value="1"/>
</dbReference>
<feature type="chain" id="PRO_5031151007" description="Esterase" evidence="1">
    <location>
        <begin position="23"/>
        <end position="284"/>
    </location>
</feature>
<dbReference type="Pfam" id="PF00756">
    <property type="entry name" value="Esterase"/>
    <property type="match status" value="1"/>
</dbReference>
<dbReference type="InterPro" id="IPR050583">
    <property type="entry name" value="Mycobacterial_A85_antigen"/>
</dbReference>
<dbReference type="InterPro" id="IPR029058">
    <property type="entry name" value="AB_hydrolase_fold"/>
</dbReference>
<dbReference type="Proteomes" id="UP000443353">
    <property type="component" value="Unassembled WGS sequence"/>
</dbReference>